<accession>A0ABU2WK31</accession>
<reference evidence="1 2" key="1">
    <citation type="submission" date="2023-09" db="EMBL/GenBank/DDBJ databases">
        <authorList>
            <person name="Rey-Velasco X."/>
        </authorList>
    </citation>
    <scope>NUCLEOTIDE SEQUENCE [LARGE SCALE GENOMIC DNA]</scope>
    <source>
        <strain evidence="1 2">W345</strain>
    </source>
</reference>
<evidence type="ECO:0000313" key="2">
    <source>
        <dbReference type="Proteomes" id="UP001254608"/>
    </source>
</evidence>
<proteinExistence type="predicted"/>
<protein>
    <submittedName>
        <fullName evidence="1">Uncharacterized protein</fullName>
    </submittedName>
</protein>
<dbReference type="Proteomes" id="UP001254608">
    <property type="component" value="Unassembled WGS sequence"/>
</dbReference>
<dbReference type="RefSeq" id="WP_311364981.1">
    <property type="nucleotide sequence ID" value="NZ_JAVRIC010000011.1"/>
</dbReference>
<gene>
    <name evidence="1" type="ORF">RM530_09465</name>
</gene>
<name>A0ABU2WK31_9GAMM</name>
<dbReference type="EMBL" id="JAVRIC010000011">
    <property type="protein sequence ID" value="MDT0497589.1"/>
    <property type="molecule type" value="Genomic_DNA"/>
</dbReference>
<sequence length="62" mass="6861">MALREDAVIVNAIRSELPAAITREQDIWADFDAFRNDPLSIWVELNLGIELSADEPPAARGP</sequence>
<comment type="caution">
    <text evidence="1">The sequence shown here is derived from an EMBL/GenBank/DDBJ whole genome shotgun (WGS) entry which is preliminary data.</text>
</comment>
<evidence type="ECO:0000313" key="1">
    <source>
        <dbReference type="EMBL" id="MDT0497589.1"/>
    </source>
</evidence>
<organism evidence="1 2">
    <name type="scientific">Banduia mediterranea</name>
    <dbReference type="NCBI Taxonomy" id="3075609"/>
    <lineage>
        <taxon>Bacteria</taxon>
        <taxon>Pseudomonadati</taxon>
        <taxon>Pseudomonadota</taxon>
        <taxon>Gammaproteobacteria</taxon>
        <taxon>Nevskiales</taxon>
        <taxon>Algiphilaceae</taxon>
        <taxon>Banduia</taxon>
    </lineage>
</organism>
<keyword evidence="2" id="KW-1185">Reference proteome</keyword>